<dbReference type="AlphaFoldDB" id="A0A9X2ZMM3"/>
<evidence type="ECO:0000256" key="1">
    <source>
        <dbReference type="SAM" id="MobiDB-lite"/>
    </source>
</evidence>
<gene>
    <name evidence="2" type="ORF">GGP82_003153</name>
</gene>
<reference evidence="2" key="1">
    <citation type="submission" date="2022-08" db="EMBL/GenBank/DDBJ databases">
        <title>Genomic Encyclopedia of Type Strains, Phase V (KMG-V): Genome sequencing to study the core and pangenomes of soil and plant-associated prokaryotes.</title>
        <authorList>
            <person name="Whitman W."/>
        </authorList>
    </citation>
    <scope>NUCLEOTIDE SEQUENCE</scope>
    <source>
        <strain evidence="2">SP2016B</strain>
    </source>
</reference>
<name>A0A9X2ZMM3_9BACT</name>
<evidence type="ECO:0000313" key="2">
    <source>
        <dbReference type="EMBL" id="MCS3866575.1"/>
    </source>
</evidence>
<feature type="region of interest" description="Disordered" evidence="1">
    <location>
        <begin position="1"/>
        <end position="38"/>
    </location>
</feature>
<dbReference type="Proteomes" id="UP001155034">
    <property type="component" value="Unassembled WGS sequence"/>
</dbReference>
<dbReference type="RefSeq" id="WP_259084164.1">
    <property type="nucleotide sequence ID" value="NZ_JANTYZ010000015.1"/>
</dbReference>
<proteinExistence type="predicted"/>
<organism evidence="2 3">
    <name type="scientific">Salinibacter ruber</name>
    <dbReference type="NCBI Taxonomy" id="146919"/>
    <lineage>
        <taxon>Bacteria</taxon>
        <taxon>Pseudomonadati</taxon>
        <taxon>Rhodothermota</taxon>
        <taxon>Rhodothermia</taxon>
        <taxon>Rhodothermales</taxon>
        <taxon>Salinibacteraceae</taxon>
        <taxon>Salinibacter</taxon>
    </lineage>
</organism>
<sequence>MTQKQLNKLHERTAQQAGQEVQAGQEIPNQPEPVKQPAALQRMKTLRGNLQ</sequence>
<comment type="caution">
    <text evidence="2">The sequence shown here is derived from an EMBL/GenBank/DDBJ whole genome shotgun (WGS) entry which is preliminary data.</text>
</comment>
<accession>A0A9X2ZMM3</accession>
<evidence type="ECO:0000313" key="3">
    <source>
        <dbReference type="Proteomes" id="UP001155034"/>
    </source>
</evidence>
<dbReference type="EMBL" id="JANTYZ010000015">
    <property type="protein sequence ID" value="MCS3866575.1"/>
    <property type="molecule type" value="Genomic_DNA"/>
</dbReference>
<feature type="compositionally biased region" description="Low complexity" evidence="1">
    <location>
        <begin position="14"/>
        <end position="26"/>
    </location>
</feature>
<protein>
    <submittedName>
        <fullName evidence="2">Uncharacterized protein</fullName>
    </submittedName>
</protein>